<dbReference type="PANTHER" id="PTHR12526:SF600">
    <property type="entry name" value="GLYCOSYL TRANSFERASE GROUP 1"/>
    <property type="match status" value="1"/>
</dbReference>
<accession>A0A7Z2VLL8</accession>
<dbReference type="SUPFAM" id="SSF53756">
    <property type="entry name" value="UDP-Glycosyltransferase/glycogen phosphorylase"/>
    <property type="match status" value="1"/>
</dbReference>
<evidence type="ECO:0000313" key="2">
    <source>
        <dbReference type="Proteomes" id="UP000502248"/>
    </source>
</evidence>
<dbReference type="KEGG" id="cheb:HH215_19885"/>
<reference evidence="1 2" key="1">
    <citation type="submission" date="2020-04" db="EMBL/GenBank/DDBJ databases">
        <title>Genome sequencing of novel species.</title>
        <authorList>
            <person name="Heo J."/>
            <person name="Kim S.-J."/>
            <person name="Kim J.-S."/>
            <person name="Hong S.-B."/>
            <person name="Kwon S.-W."/>
        </authorList>
    </citation>
    <scope>NUCLEOTIDE SEQUENCE [LARGE SCALE GENOMIC DNA]</scope>
    <source>
        <strain evidence="1 2">MFER-1</strain>
    </source>
</reference>
<dbReference type="AlphaFoldDB" id="A0A7Z2VLL8"/>
<evidence type="ECO:0000313" key="1">
    <source>
        <dbReference type="EMBL" id="QJD85210.1"/>
    </source>
</evidence>
<name>A0A7Z2VLL8_9BACL</name>
<keyword evidence="1" id="KW-0808">Transferase</keyword>
<dbReference type="Proteomes" id="UP000502248">
    <property type="component" value="Chromosome"/>
</dbReference>
<dbReference type="CDD" id="cd03801">
    <property type="entry name" value="GT4_PimA-like"/>
    <property type="match status" value="1"/>
</dbReference>
<organism evidence="1 2">
    <name type="scientific">Cohnella herbarum</name>
    <dbReference type="NCBI Taxonomy" id="2728023"/>
    <lineage>
        <taxon>Bacteria</taxon>
        <taxon>Bacillati</taxon>
        <taxon>Bacillota</taxon>
        <taxon>Bacilli</taxon>
        <taxon>Bacillales</taxon>
        <taxon>Paenibacillaceae</taxon>
        <taxon>Cohnella</taxon>
    </lineage>
</organism>
<dbReference type="RefSeq" id="WP_169281475.1">
    <property type="nucleotide sequence ID" value="NZ_CP051680.1"/>
</dbReference>
<dbReference type="GO" id="GO:0016757">
    <property type="term" value="F:glycosyltransferase activity"/>
    <property type="evidence" value="ECO:0007669"/>
    <property type="project" value="TreeGrafter"/>
</dbReference>
<gene>
    <name evidence="1" type="ORF">HH215_19885</name>
</gene>
<dbReference type="Gene3D" id="3.40.50.2000">
    <property type="entry name" value="Glycogen Phosphorylase B"/>
    <property type="match status" value="2"/>
</dbReference>
<dbReference type="PANTHER" id="PTHR12526">
    <property type="entry name" value="GLYCOSYLTRANSFERASE"/>
    <property type="match status" value="1"/>
</dbReference>
<dbReference type="Pfam" id="PF13692">
    <property type="entry name" value="Glyco_trans_1_4"/>
    <property type="match status" value="1"/>
</dbReference>
<sequence length="399" mass="45990">MMKQILMMSPYLLYPVTFGGQSRMLSVVQLLEASGSKIDFFMFNSPPKDGEICLETIQMQHPSSSIFLAEPDRSHYQDYFEKVLPHVTVPDPVLRFCSQQTQDHLATVLSEQTYDLIVMEHSYFGSLISFIRERSEARIILDLHNIEARFYESTWQAQDDFFEKMKQYLNWKRMDTYERETYPLYDHCFALSTIEMDMFKEMAPKVGVSFIPTGIETSSVIPSDYRGQSILFTGDMGYLPNIQGISWFADRIWPQIRDQADRLLIVGRNPSPELVNQYAHDDRIVFLGFQKDLTPYIHESRAFIVPIFSGAGARIKLLTGWATSLPMISTTFGAEGIQYKANENILIADDKESYIYEIKRVLSDVEYAHRIGSSGREWVWNNYDNQVLSSKVTAVIGKL</sequence>
<proteinExistence type="predicted"/>
<dbReference type="EMBL" id="CP051680">
    <property type="protein sequence ID" value="QJD85210.1"/>
    <property type="molecule type" value="Genomic_DNA"/>
</dbReference>
<keyword evidence="2" id="KW-1185">Reference proteome</keyword>
<protein>
    <submittedName>
        <fullName evidence="1">Glycosyltransferase</fullName>
    </submittedName>
</protein>